<keyword evidence="1" id="KW-0472">Membrane</keyword>
<dbReference type="AlphaFoldDB" id="A0A5B7FYK4"/>
<keyword evidence="1" id="KW-0812">Transmembrane</keyword>
<evidence type="ECO:0000313" key="2">
    <source>
        <dbReference type="EMBL" id="MPC49344.1"/>
    </source>
</evidence>
<keyword evidence="1" id="KW-1133">Transmembrane helix</keyword>
<sequence length="198" mass="21156">MSARSFRSCVGLAGTLVVVPMVACLMVTLHTQLTTAPHLLDTAVRTTLNSIMAPYLLLALLTVISLALIDSLKPTFCIVSCVSAILMVALLITAYNRSDHLSAAACSVSCAQHVTNVSSIRSMRQATSGAYCWFVPSSTKSHKLSRCYVHDPHLVLSFRNGYHLELMGFTFALLLVLGGLAVVSSPPSLASRKDSCAL</sequence>
<organism evidence="2 3">
    <name type="scientific">Portunus trituberculatus</name>
    <name type="common">Swimming crab</name>
    <name type="synonym">Neptunus trituberculatus</name>
    <dbReference type="NCBI Taxonomy" id="210409"/>
    <lineage>
        <taxon>Eukaryota</taxon>
        <taxon>Metazoa</taxon>
        <taxon>Ecdysozoa</taxon>
        <taxon>Arthropoda</taxon>
        <taxon>Crustacea</taxon>
        <taxon>Multicrustacea</taxon>
        <taxon>Malacostraca</taxon>
        <taxon>Eumalacostraca</taxon>
        <taxon>Eucarida</taxon>
        <taxon>Decapoda</taxon>
        <taxon>Pleocyemata</taxon>
        <taxon>Brachyura</taxon>
        <taxon>Eubrachyura</taxon>
        <taxon>Portunoidea</taxon>
        <taxon>Portunidae</taxon>
        <taxon>Portuninae</taxon>
        <taxon>Portunus</taxon>
    </lineage>
</organism>
<reference evidence="2 3" key="1">
    <citation type="submission" date="2019-05" db="EMBL/GenBank/DDBJ databases">
        <title>Another draft genome of Portunus trituberculatus and its Hox gene families provides insights of decapod evolution.</title>
        <authorList>
            <person name="Jeong J.-H."/>
            <person name="Song I."/>
            <person name="Kim S."/>
            <person name="Choi T."/>
            <person name="Kim D."/>
            <person name="Ryu S."/>
            <person name="Kim W."/>
        </authorList>
    </citation>
    <scope>NUCLEOTIDE SEQUENCE [LARGE SCALE GENOMIC DNA]</scope>
    <source>
        <tissue evidence="2">Muscle</tissue>
    </source>
</reference>
<proteinExistence type="predicted"/>
<gene>
    <name evidence="2" type="ORF">E2C01_043143</name>
</gene>
<comment type="caution">
    <text evidence="2">The sequence shown here is derived from an EMBL/GenBank/DDBJ whole genome shotgun (WGS) entry which is preliminary data.</text>
</comment>
<feature type="transmembrane region" description="Helical" evidence="1">
    <location>
        <begin position="48"/>
        <end position="69"/>
    </location>
</feature>
<name>A0A5B7FYK4_PORTR</name>
<dbReference type="EMBL" id="VSRR010008816">
    <property type="protein sequence ID" value="MPC49344.1"/>
    <property type="molecule type" value="Genomic_DNA"/>
</dbReference>
<accession>A0A5B7FYK4</accession>
<dbReference type="Proteomes" id="UP000324222">
    <property type="component" value="Unassembled WGS sequence"/>
</dbReference>
<protein>
    <submittedName>
        <fullName evidence="2">Uncharacterized protein</fullName>
    </submittedName>
</protein>
<keyword evidence="3" id="KW-1185">Reference proteome</keyword>
<feature type="transmembrane region" description="Helical" evidence="1">
    <location>
        <begin position="76"/>
        <end position="95"/>
    </location>
</feature>
<evidence type="ECO:0000256" key="1">
    <source>
        <dbReference type="SAM" id="Phobius"/>
    </source>
</evidence>
<feature type="transmembrane region" description="Helical" evidence="1">
    <location>
        <begin position="162"/>
        <end position="183"/>
    </location>
</feature>
<evidence type="ECO:0000313" key="3">
    <source>
        <dbReference type="Proteomes" id="UP000324222"/>
    </source>
</evidence>